<accession>A0A7W7NZ21</accession>
<gene>
    <name evidence="2" type="ORF">HNO88_004097</name>
</gene>
<comment type="caution">
    <text evidence="2">The sequence shown here is derived from an EMBL/GenBank/DDBJ whole genome shotgun (WGS) entry which is preliminary data.</text>
</comment>
<reference evidence="2 3" key="1">
    <citation type="submission" date="2020-08" db="EMBL/GenBank/DDBJ databases">
        <title>Functional genomics of gut bacteria from endangered species of beetles.</title>
        <authorList>
            <person name="Carlos-Shanley C."/>
        </authorList>
    </citation>
    <scope>NUCLEOTIDE SEQUENCE [LARGE SCALE GENOMIC DNA]</scope>
    <source>
        <strain evidence="2 3">S00245</strain>
    </source>
</reference>
<protein>
    <recommendedName>
        <fullName evidence="1">Transposase IS66 C-terminal domain-containing protein</fullName>
    </recommendedName>
</protein>
<dbReference type="InterPro" id="IPR039552">
    <property type="entry name" value="IS66_C"/>
</dbReference>
<dbReference type="EMBL" id="JACHLR010000030">
    <property type="protein sequence ID" value="MBB4860752.1"/>
    <property type="molecule type" value="Genomic_DNA"/>
</dbReference>
<evidence type="ECO:0000259" key="1">
    <source>
        <dbReference type="Pfam" id="PF13817"/>
    </source>
</evidence>
<feature type="domain" description="Transposase IS66 C-terminal" evidence="1">
    <location>
        <begin position="4"/>
        <end position="42"/>
    </location>
</feature>
<dbReference type="AlphaFoldDB" id="A0A7W7NZ21"/>
<dbReference type="Pfam" id="PF13817">
    <property type="entry name" value="DDE_Tnp_IS66_C"/>
    <property type="match status" value="1"/>
</dbReference>
<proteinExistence type="predicted"/>
<name>A0A7W7NZ21_9SPHN</name>
<organism evidence="2 3">
    <name type="scientific">Novosphingobium chloroacetimidivorans</name>
    <dbReference type="NCBI Taxonomy" id="1428314"/>
    <lineage>
        <taxon>Bacteria</taxon>
        <taxon>Pseudomonadati</taxon>
        <taxon>Pseudomonadota</taxon>
        <taxon>Alphaproteobacteria</taxon>
        <taxon>Sphingomonadales</taxon>
        <taxon>Sphingomonadaceae</taxon>
        <taxon>Novosphingobium</taxon>
    </lineage>
</organism>
<dbReference type="Proteomes" id="UP000555448">
    <property type="component" value="Unassembled WGS sequence"/>
</dbReference>
<evidence type="ECO:0000313" key="2">
    <source>
        <dbReference type="EMBL" id="MBB4860752.1"/>
    </source>
</evidence>
<evidence type="ECO:0000313" key="3">
    <source>
        <dbReference type="Proteomes" id="UP000555448"/>
    </source>
</evidence>
<sequence length="46" mass="5069">MIATLVENCKLSGINPHDWLTRTLVALANDHPANRLAELMPWTAVA</sequence>
<keyword evidence="3" id="KW-1185">Reference proteome</keyword>